<evidence type="ECO:0000313" key="2">
    <source>
        <dbReference type="EMBL" id="MBF2709322.1"/>
    </source>
</evidence>
<protein>
    <submittedName>
        <fullName evidence="2">AAA family ATPase</fullName>
    </submittedName>
</protein>
<dbReference type="SUPFAM" id="SSF52540">
    <property type="entry name" value="P-loop containing nucleoside triphosphate hydrolases"/>
    <property type="match status" value="1"/>
</dbReference>
<dbReference type="SMART" id="SM00382">
    <property type="entry name" value="AAA"/>
    <property type="match status" value="1"/>
</dbReference>
<dbReference type="Pfam" id="PF13481">
    <property type="entry name" value="AAA_25"/>
    <property type="match status" value="1"/>
</dbReference>
<comment type="caution">
    <text evidence="2">The sequence shown here is derived from an EMBL/GenBank/DDBJ whole genome shotgun (WGS) entry which is preliminary data.</text>
</comment>
<gene>
    <name evidence="2" type="ORF">IR213_12080</name>
</gene>
<dbReference type="InterPro" id="IPR027417">
    <property type="entry name" value="P-loop_NTPase"/>
</dbReference>
<feature type="domain" description="AAA+ ATPase" evidence="1">
    <location>
        <begin position="46"/>
        <end position="229"/>
    </location>
</feature>
<keyword evidence="3" id="KW-1185">Reference proteome</keyword>
<dbReference type="EMBL" id="JADHEC010000028">
    <property type="protein sequence ID" value="MBF2709322.1"/>
    <property type="molecule type" value="Genomic_DNA"/>
</dbReference>
<reference evidence="2" key="1">
    <citation type="submission" date="2020-11" db="EMBL/GenBank/DDBJ databases">
        <title>Genome of Flavobacterium soyangense.</title>
        <authorList>
            <person name="Liu Q."/>
            <person name="Xin Y.-H."/>
        </authorList>
    </citation>
    <scope>NUCLEOTIDE SEQUENCE</scope>
    <source>
        <strain evidence="2">CGMCC 1.13493</strain>
    </source>
</reference>
<sequence>MIKNNVETSSGEEFVKKKITVTKASDLILRVESEPEPTILWNGIVEGSKGLFVGLSKTGKTTMAENLAISIAIGRVEYLDFPLSGIPKKILFVNLEESYGLRTRRNIKQISKLTTSERTLFDENYLSIPPDDFPEFINSEEDWIKLRECIIDSEADVIFIDSLSHLVKGQIEVSEVFLKFVRTFREHIITLKKTIIIIHHNVKGNDKPITQDSIAGSRIVCQEFEYALGMSNIPTENGGKYLCMLYNKYIETDDTKAILYKINEENWLEKQGEANKYHLYSTTKPDKRQDSTNKDLIYNYCQSSQGSQTVSSADLMKMFVSNDSKTMAKDTLYALLKKLTAEGKIERLEKGVYQLKRENQDEKGEGELLGL</sequence>
<accession>A0A930XWL9</accession>
<evidence type="ECO:0000259" key="1">
    <source>
        <dbReference type="SMART" id="SM00382"/>
    </source>
</evidence>
<organism evidence="2 3">
    <name type="scientific">Flavobacterium soyangense</name>
    <dbReference type="NCBI Taxonomy" id="2023265"/>
    <lineage>
        <taxon>Bacteria</taxon>
        <taxon>Pseudomonadati</taxon>
        <taxon>Bacteroidota</taxon>
        <taxon>Flavobacteriia</taxon>
        <taxon>Flavobacteriales</taxon>
        <taxon>Flavobacteriaceae</taxon>
        <taxon>Flavobacterium</taxon>
    </lineage>
</organism>
<dbReference type="InterPro" id="IPR003593">
    <property type="entry name" value="AAA+_ATPase"/>
</dbReference>
<dbReference type="AlphaFoldDB" id="A0A930XWL9"/>
<dbReference type="Proteomes" id="UP000646211">
    <property type="component" value="Unassembled WGS sequence"/>
</dbReference>
<dbReference type="RefSeq" id="WP_194312565.1">
    <property type="nucleotide sequence ID" value="NZ_JADHEC010000028.1"/>
</dbReference>
<name>A0A930XWL9_9FLAO</name>
<proteinExistence type="predicted"/>
<evidence type="ECO:0000313" key="3">
    <source>
        <dbReference type="Proteomes" id="UP000646211"/>
    </source>
</evidence>
<dbReference type="Gene3D" id="3.40.50.300">
    <property type="entry name" value="P-loop containing nucleotide triphosphate hydrolases"/>
    <property type="match status" value="1"/>
</dbReference>